<evidence type="ECO:0008006" key="14">
    <source>
        <dbReference type="Google" id="ProtNLM"/>
    </source>
</evidence>
<evidence type="ECO:0000256" key="1">
    <source>
        <dbReference type="ARBA" id="ARBA00001946"/>
    </source>
</evidence>
<feature type="compositionally biased region" description="Basic and acidic residues" evidence="9">
    <location>
        <begin position="128"/>
        <end position="143"/>
    </location>
</feature>
<dbReference type="InterPro" id="IPR011992">
    <property type="entry name" value="EF-hand-dom_pair"/>
</dbReference>
<dbReference type="InterPro" id="IPR002048">
    <property type="entry name" value="EF_hand_dom"/>
</dbReference>
<dbReference type="Pfam" id="PF13499">
    <property type="entry name" value="EF-hand_7"/>
    <property type="match status" value="2"/>
</dbReference>
<feature type="domain" description="EF-hand" evidence="11">
    <location>
        <begin position="625"/>
        <end position="660"/>
    </location>
</feature>
<evidence type="ECO:0000256" key="2">
    <source>
        <dbReference type="ARBA" id="ARBA00022527"/>
    </source>
</evidence>
<evidence type="ECO:0000313" key="13">
    <source>
        <dbReference type="Proteomes" id="UP001054902"/>
    </source>
</evidence>
<dbReference type="GO" id="GO:0004674">
    <property type="term" value="F:protein serine/threonine kinase activity"/>
    <property type="evidence" value="ECO:0007669"/>
    <property type="project" value="UniProtKB-KW"/>
</dbReference>
<comment type="cofactor">
    <cofactor evidence="1">
        <name>Mg(2+)</name>
        <dbReference type="ChEBI" id="CHEBI:18420"/>
    </cofactor>
</comment>
<gene>
    <name evidence="12" type="ORF">CTEN210_15081</name>
</gene>
<evidence type="ECO:0000256" key="9">
    <source>
        <dbReference type="SAM" id="MobiDB-lite"/>
    </source>
</evidence>
<dbReference type="Gene3D" id="1.10.510.10">
    <property type="entry name" value="Transferase(Phosphotransferase) domain 1"/>
    <property type="match status" value="1"/>
</dbReference>
<dbReference type="FunFam" id="1.10.238.10:FF:000003">
    <property type="entry name" value="Calmodulin A"/>
    <property type="match status" value="1"/>
</dbReference>
<evidence type="ECO:0000256" key="7">
    <source>
        <dbReference type="ARBA" id="ARBA00022840"/>
    </source>
</evidence>
<evidence type="ECO:0000256" key="5">
    <source>
        <dbReference type="ARBA" id="ARBA00022741"/>
    </source>
</evidence>
<dbReference type="SMART" id="SM00220">
    <property type="entry name" value="S_TKc"/>
    <property type="match status" value="1"/>
</dbReference>
<protein>
    <recommendedName>
        <fullName evidence="14">Calmodulin</fullName>
    </recommendedName>
</protein>
<keyword evidence="4" id="KW-0677">Repeat</keyword>
<feature type="region of interest" description="Disordered" evidence="9">
    <location>
        <begin position="188"/>
        <end position="239"/>
    </location>
</feature>
<feature type="domain" description="Protein kinase" evidence="10">
    <location>
        <begin position="253"/>
        <end position="535"/>
    </location>
</feature>
<dbReference type="InterPro" id="IPR008271">
    <property type="entry name" value="Ser/Thr_kinase_AS"/>
</dbReference>
<evidence type="ECO:0000259" key="11">
    <source>
        <dbReference type="PROSITE" id="PS50222"/>
    </source>
</evidence>
<comment type="similarity">
    <text evidence="8">Belongs to the protein kinase superfamily. Ser/Thr protein kinase family. CDPK subfamily.</text>
</comment>
<feature type="compositionally biased region" description="Polar residues" evidence="9">
    <location>
        <begin position="96"/>
        <end position="114"/>
    </location>
</feature>
<feature type="compositionally biased region" description="Basic residues" evidence="9">
    <location>
        <begin position="115"/>
        <end position="127"/>
    </location>
</feature>
<feature type="compositionally biased region" description="Polar residues" evidence="9">
    <location>
        <begin position="144"/>
        <end position="162"/>
    </location>
</feature>
<keyword evidence="7" id="KW-0067">ATP-binding</keyword>
<accession>A0AAD3D872</accession>
<evidence type="ECO:0000256" key="6">
    <source>
        <dbReference type="ARBA" id="ARBA00022777"/>
    </source>
</evidence>
<dbReference type="Proteomes" id="UP001054902">
    <property type="component" value="Unassembled WGS sequence"/>
</dbReference>
<dbReference type="Gene3D" id="1.10.238.10">
    <property type="entry name" value="EF-hand"/>
    <property type="match status" value="2"/>
</dbReference>
<dbReference type="SUPFAM" id="SSF47473">
    <property type="entry name" value="EF-hand"/>
    <property type="match status" value="1"/>
</dbReference>
<evidence type="ECO:0000256" key="3">
    <source>
        <dbReference type="ARBA" id="ARBA00022679"/>
    </source>
</evidence>
<feature type="domain" description="EF-hand" evidence="11">
    <location>
        <begin position="698"/>
        <end position="733"/>
    </location>
</feature>
<dbReference type="GO" id="GO:0005524">
    <property type="term" value="F:ATP binding"/>
    <property type="evidence" value="ECO:0007669"/>
    <property type="project" value="UniProtKB-KW"/>
</dbReference>
<evidence type="ECO:0000256" key="8">
    <source>
        <dbReference type="ARBA" id="ARBA00024334"/>
    </source>
</evidence>
<dbReference type="EMBL" id="BLLK01000062">
    <property type="protein sequence ID" value="GFH58605.1"/>
    <property type="molecule type" value="Genomic_DNA"/>
</dbReference>
<keyword evidence="6" id="KW-0418">Kinase</keyword>
<dbReference type="InterPro" id="IPR000719">
    <property type="entry name" value="Prot_kinase_dom"/>
</dbReference>
<keyword evidence="2" id="KW-0723">Serine/threonine-protein kinase</keyword>
<dbReference type="PROSITE" id="PS50222">
    <property type="entry name" value="EF_HAND_2"/>
    <property type="match status" value="3"/>
</dbReference>
<dbReference type="SMART" id="SM00054">
    <property type="entry name" value="EFh"/>
    <property type="match status" value="4"/>
</dbReference>
<proteinExistence type="inferred from homology"/>
<feature type="region of interest" description="Disordered" evidence="9">
    <location>
        <begin position="768"/>
        <end position="799"/>
    </location>
</feature>
<dbReference type="AlphaFoldDB" id="A0AAD3D872"/>
<feature type="region of interest" description="Disordered" evidence="9">
    <location>
        <begin position="91"/>
        <end position="167"/>
    </location>
</feature>
<comment type="caution">
    <text evidence="12">The sequence shown here is derived from an EMBL/GenBank/DDBJ whole genome shotgun (WGS) entry which is preliminary data.</text>
</comment>
<organism evidence="12 13">
    <name type="scientific">Chaetoceros tenuissimus</name>
    <dbReference type="NCBI Taxonomy" id="426638"/>
    <lineage>
        <taxon>Eukaryota</taxon>
        <taxon>Sar</taxon>
        <taxon>Stramenopiles</taxon>
        <taxon>Ochrophyta</taxon>
        <taxon>Bacillariophyta</taxon>
        <taxon>Coscinodiscophyceae</taxon>
        <taxon>Chaetocerotophycidae</taxon>
        <taxon>Chaetocerotales</taxon>
        <taxon>Chaetocerotaceae</taxon>
        <taxon>Chaetoceros</taxon>
    </lineage>
</organism>
<dbReference type="PANTHER" id="PTHR24349">
    <property type="entry name" value="SERINE/THREONINE-PROTEIN KINASE"/>
    <property type="match status" value="1"/>
</dbReference>
<keyword evidence="5" id="KW-0547">Nucleotide-binding</keyword>
<evidence type="ECO:0000313" key="12">
    <source>
        <dbReference type="EMBL" id="GFH58605.1"/>
    </source>
</evidence>
<dbReference type="InterPro" id="IPR050205">
    <property type="entry name" value="CDPK_Ser/Thr_kinases"/>
</dbReference>
<keyword evidence="13" id="KW-1185">Reference proteome</keyword>
<dbReference type="SUPFAM" id="SSF56112">
    <property type="entry name" value="Protein kinase-like (PK-like)"/>
    <property type="match status" value="1"/>
</dbReference>
<dbReference type="Pfam" id="PF00069">
    <property type="entry name" value="Pkinase"/>
    <property type="match status" value="1"/>
</dbReference>
<dbReference type="InterPro" id="IPR011009">
    <property type="entry name" value="Kinase-like_dom_sf"/>
</dbReference>
<feature type="compositionally biased region" description="Low complexity" evidence="9">
    <location>
        <begin position="216"/>
        <end position="230"/>
    </location>
</feature>
<keyword evidence="3" id="KW-0808">Transferase</keyword>
<reference evidence="12 13" key="1">
    <citation type="journal article" date="2021" name="Sci. Rep.">
        <title>The genome of the diatom Chaetoceros tenuissimus carries an ancient integrated fragment of an extant virus.</title>
        <authorList>
            <person name="Hongo Y."/>
            <person name="Kimura K."/>
            <person name="Takaki Y."/>
            <person name="Yoshida Y."/>
            <person name="Baba S."/>
            <person name="Kobayashi G."/>
            <person name="Nagasaki K."/>
            <person name="Hano T."/>
            <person name="Tomaru Y."/>
        </authorList>
    </citation>
    <scope>NUCLEOTIDE SEQUENCE [LARGE SCALE GENOMIC DNA]</scope>
    <source>
        <strain evidence="12 13">NIES-3715</strain>
    </source>
</reference>
<feature type="domain" description="EF-hand" evidence="11">
    <location>
        <begin position="662"/>
        <end position="697"/>
    </location>
</feature>
<dbReference type="PROSITE" id="PS50011">
    <property type="entry name" value="PROTEIN_KINASE_DOM"/>
    <property type="match status" value="1"/>
</dbReference>
<name>A0AAD3D872_9STRA</name>
<evidence type="ECO:0000259" key="10">
    <source>
        <dbReference type="PROSITE" id="PS50011"/>
    </source>
</evidence>
<dbReference type="PROSITE" id="PS00108">
    <property type="entry name" value="PROTEIN_KINASE_ST"/>
    <property type="match status" value="1"/>
</dbReference>
<sequence>MGNYNCKCNRGGAVIEEGMPLTQRENMATWLRSDIPLTDVYDIEETLGQGHMGEVYKVKRKVENRGLHNAETREKSEKVVEVPLDVMIEMDHSSHRSVNGSIHSSARSLRSNPFNRRKKSIQKRNKEKLKNVNKEKDSGREHSSSSLGASDGNLPSTPTTKPKSILKNPLDIAPEELQRLAQLNLDSDYMNNDDDIPPLGLKKNGSYTNLKDAGGSTDTSSDTDSKSTPSFQHKDSRLLHPTFSPISDCFEPSESYDDISQGEGVLVGGSDHVSSDNVDAESDDEKKKKWVPRRKIRFQRIYACKTIGTEKIKEDQLHELLNEIYMMRKMDHPYIIRLYEVYQVKRKIWLVMDLCTGGNLTTRKLGEPQVAVVAEQILRALAYMHRRGICHRDLKMENILYENTADDSSIRLIDFGLSQTYNESDKKQMGAAYTMSPEIASQTGEYTEKSDVWSIGVIVWILLAGDYPFMKTDDDLSNETKKKRLINAQYEFGITWRGRGISDEAKRFVSGCLKKNPDERWSAIEALEYLQDEWIPKLEEKGALEVEQETKRLAALPKKDSPKRRVQEMKVKDRCAVLTKTHASKMKKSEMVLDHDVMDDLVKYAEYGLLKKTALIALANTMDRKDVGKLSEIFLMVDTEQTGTISPDEFKQVLVKLNIPDLNDDRILEIFNGIDHDRSGQIHFAEFLAALVEGEGLVTEERLADAFDRIDHEGKGYISHENLKKILGENYSKETVDRMIEEGDFKKNGRVEFDEFAHLFYEDKKIEMSEENESSLRSLTDVENSEDNEGGSTESDKNT</sequence>
<evidence type="ECO:0000256" key="4">
    <source>
        <dbReference type="ARBA" id="ARBA00022737"/>
    </source>
</evidence>
<dbReference type="GO" id="GO:0005509">
    <property type="term" value="F:calcium ion binding"/>
    <property type="evidence" value="ECO:0007669"/>
    <property type="project" value="InterPro"/>
</dbReference>